<feature type="domain" description="CHCH" evidence="3">
    <location>
        <begin position="63"/>
        <end position="97"/>
    </location>
</feature>
<proteinExistence type="predicted"/>
<dbReference type="PANTHER" id="PTHR13639:SF2">
    <property type="entry name" value="CYTOCHROME C OXIDASE ASSEMBLY FACTOR 4 HOMOLOG, MITOCHONDRIAL"/>
    <property type="match status" value="1"/>
</dbReference>
<gene>
    <name evidence="4" type="ORF">PTSG_10176</name>
</gene>
<dbReference type="EMBL" id="GL832989">
    <property type="protein sequence ID" value="EGD79892.1"/>
    <property type="molecule type" value="Genomic_DNA"/>
</dbReference>
<protein>
    <recommendedName>
        <fullName evidence="3">CHCH domain-containing protein</fullName>
    </recommendedName>
</protein>
<dbReference type="SUPFAM" id="SSF47072">
    <property type="entry name" value="Cysteine alpha-hairpin motif"/>
    <property type="match status" value="1"/>
</dbReference>
<dbReference type="RefSeq" id="XP_004988513.1">
    <property type="nucleotide sequence ID" value="XM_004988456.1"/>
</dbReference>
<dbReference type="GO" id="GO:0033617">
    <property type="term" value="P:mitochondrial respiratory chain complex IV assembly"/>
    <property type="evidence" value="ECO:0007669"/>
    <property type="project" value="InterPro"/>
</dbReference>
<dbReference type="PROSITE" id="PS51808">
    <property type="entry name" value="CHCH"/>
    <property type="match status" value="1"/>
</dbReference>
<accession>F2UQI7</accession>
<dbReference type="KEGG" id="sre:PTSG_10176"/>
<evidence type="ECO:0000313" key="5">
    <source>
        <dbReference type="Proteomes" id="UP000007799"/>
    </source>
</evidence>
<dbReference type="PANTHER" id="PTHR13639">
    <property type="entry name" value="CYTOCHROME C OXIDASE ASSEMBLY FACTOR 4 HOMOLOG, MITOCHONDRIAL"/>
    <property type="match status" value="1"/>
</dbReference>
<organism evidence="5">
    <name type="scientific">Salpingoeca rosetta (strain ATCC 50818 / BSB-021)</name>
    <dbReference type="NCBI Taxonomy" id="946362"/>
    <lineage>
        <taxon>Eukaryota</taxon>
        <taxon>Choanoflagellata</taxon>
        <taxon>Craspedida</taxon>
        <taxon>Salpingoecidae</taxon>
        <taxon>Salpingoeca</taxon>
    </lineage>
</organism>
<sequence length="109" mass="12826">MQTNKTRKRNNTHTTKSRRRARAAMSAPRPGHGRPVRKEPRDDDDEEEEEEDPYDVLVEKSGCKQEHFALLDCMEESNRDWRKCQGKVRELKECMAKQQAAKQLQQTNK</sequence>
<dbReference type="InterPro" id="IPR010625">
    <property type="entry name" value="CHCH"/>
</dbReference>
<dbReference type="OrthoDB" id="5586401at2759"/>
<dbReference type="Proteomes" id="UP000007799">
    <property type="component" value="Unassembled WGS sequence"/>
</dbReference>
<dbReference type="AlphaFoldDB" id="F2UQI7"/>
<feature type="region of interest" description="Disordered" evidence="2">
    <location>
        <begin position="1"/>
        <end position="55"/>
    </location>
</feature>
<evidence type="ECO:0000256" key="2">
    <source>
        <dbReference type="SAM" id="MobiDB-lite"/>
    </source>
</evidence>
<reference evidence="4" key="1">
    <citation type="submission" date="2009-08" db="EMBL/GenBank/DDBJ databases">
        <title>Annotation of Salpingoeca rosetta.</title>
        <authorList>
            <consortium name="The Broad Institute Genome Sequencing Platform"/>
            <person name="Russ C."/>
            <person name="Cuomo C."/>
            <person name="Burger G."/>
            <person name="Gray M.W."/>
            <person name="Holland P.W.H."/>
            <person name="King N."/>
            <person name="Lang F.B.F."/>
            <person name="Roger A.J."/>
            <person name="Ruiz-Trillo I."/>
            <person name="Young S.K."/>
            <person name="Zeng Q."/>
            <person name="Gargeya S."/>
            <person name="Alvarado L."/>
            <person name="Berlin A."/>
            <person name="Chapman S.B."/>
            <person name="Chen Z."/>
            <person name="Freedman E."/>
            <person name="Gellesch M."/>
            <person name="Goldberg J."/>
            <person name="Griggs A."/>
            <person name="Gujja S."/>
            <person name="Heilman E."/>
            <person name="Heiman D."/>
            <person name="Howarth C."/>
            <person name="Mehta T."/>
            <person name="Neiman D."/>
            <person name="Pearson M."/>
            <person name="Roberts A."/>
            <person name="Saif S."/>
            <person name="Shea T."/>
            <person name="Shenoy N."/>
            <person name="Sisk P."/>
            <person name="Stolte C."/>
            <person name="Sykes S."/>
            <person name="White J."/>
            <person name="Yandava C."/>
            <person name="Haas B."/>
            <person name="Nusbaum C."/>
            <person name="Birren B."/>
        </authorList>
    </citation>
    <scope>NUCLEOTIDE SEQUENCE [LARGE SCALE GENOMIC DNA]</scope>
    <source>
        <strain evidence="4">ATCC 50818</strain>
    </source>
</reference>
<dbReference type="InterPro" id="IPR039870">
    <property type="entry name" value="Coa4-like"/>
</dbReference>
<evidence type="ECO:0000313" key="4">
    <source>
        <dbReference type="EMBL" id="EGD79892.1"/>
    </source>
</evidence>
<dbReference type="GO" id="GO:0005758">
    <property type="term" value="C:mitochondrial intermembrane space"/>
    <property type="evidence" value="ECO:0007669"/>
    <property type="project" value="InterPro"/>
</dbReference>
<dbReference type="InterPro" id="IPR009069">
    <property type="entry name" value="Cys_alpha_HP_mot_SF"/>
</dbReference>
<feature type="compositionally biased region" description="Basic residues" evidence="2">
    <location>
        <begin position="1"/>
        <end position="22"/>
    </location>
</feature>
<evidence type="ECO:0000259" key="3">
    <source>
        <dbReference type="Pfam" id="PF06747"/>
    </source>
</evidence>
<evidence type="ECO:0000256" key="1">
    <source>
        <dbReference type="ARBA" id="ARBA00023157"/>
    </source>
</evidence>
<dbReference type="eggNOG" id="KOG4138">
    <property type="taxonomic scope" value="Eukaryota"/>
</dbReference>
<dbReference type="Pfam" id="PF06747">
    <property type="entry name" value="CHCH"/>
    <property type="match status" value="1"/>
</dbReference>
<keyword evidence="1" id="KW-1015">Disulfide bond</keyword>
<dbReference type="GeneID" id="16069043"/>
<keyword evidence="5" id="KW-1185">Reference proteome</keyword>
<name>F2UQI7_SALR5</name>
<dbReference type="STRING" id="946362.F2UQI7"/>
<dbReference type="InParanoid" id="F2UQI7"/>
<feature type="compositionally biased region" description="Acidic residues" evidence="2">
    <location>
        <begin position="42"/>
        <end position="54"/>
    </location>
</feature>